<evidence type="ECO:0000313" key="2">
    <source>
        <dbReference type="EMBL" id="KAL3277094.1"/>
    </source>
</evidence>
<feature type="non-terminal residue" evidence="2">
    <location>
        <position position="315"/>
    </location>
</feature>
<accession>A0ABD2NER4</accession>
<reference evidence="2 3" key="1">
    <citation type="journal article" date="2021" name="BMC Biol.">
        <title>Horizontally acquired antibacterial genes associated with adaptive radiation of ladybird beetles.</title>
        <authorList>
            <person name="Li H.S."/>
            <person name="Tang X.F."/>
            <person name="Huang Y.H."/>
            <person name="Xu Z.Y."/>
            <person name="Chen M.L."/>
            <person name="Du X.Y."/>
            <person name="Qiu B.Y."/>
            <person name="Chen P.T."/>
            <person name="Zhang W."/>
            <person name="Slipinski A."/>
            <person name="Escalona H.E."/>
            <person name="Waterhouse R.M."/>
            <person name="Zwick A."/>
            <person name="Pang H."/>
        </authorList>
    </citation>
    <scope>NUCLEOTIDE SEQUENCE [LARGE SCALE GENOMIC DNA]</scope>
    <source>
        <strain evidence="2">SYSU2018</strain>
    </source>
</reference>
<dbReference type="AlphaFoldDB" id="A0ABD2NER4"/>
<proteinExistence type="predicted"/>
<evidence type="ECO:0000256" key="1">
    <source>
        <dbReference type="SAM" id="MobiDB-lite"/>
    </source>
</evidence>
<gene>
    <name evidence="2" type="ORF">HHI36_012452</name>
</gene>
<organism evidence="2 3">
    <name type="scientific">Cryptolaemus montrouzieri</name>
    <dbReference type="NCBI Taxonomy" id="559131"/>
    <lineage>
        <taxon>Eukaryota</taxon>
        <taxon>Metazoa</taxon>
        <taxon>Ecdysozoa</taxon>
        <taxon>Arthropoda</taxon>
        <taxon>Hexapoda</taxon>
        <taxon>Insecta</taxon>
        <taxon>Pterygota</taxon>
        <taxon>Neoptera</taxon>
        <taxon>Endopterygota</taxon>
        <taxon>Coleoptera</taxon>
        <taxon>Polyphaga</taxon>
        <taxon>Cucujiformia</taxon>
        <taxon>Coccinelloidea</taxon>
        <taxon>Coccinellidae</taxon>
        <taxon>Scymninae</taxon>
        <taxon>Scymnini</taxon>
        <taxon>Cryptolaemus</taxon>
    </lineage>
</organism>
<keyword evidence="3" id="KW-1185">Reference proteome</keyword>
<dbReference type="Proteomes" id="UP001516400">
    <property type="component" value="Unassembled WGS sequence"/>
</dbReference>
<evidence type="ECO:0000313" key="3">
    <source>
        <dbReference type="Proteomes" id="UP001516400"/>
    </source>
</evidence>
<feature type="compositionally biased region" description="Basic and acidic residues" evidence="1">
    <location>
        <begin position="58"/>
        <end position="73"/>
    </location>
</feature>
<protein>
    <submittedName>
        <fullName evidence="2">Uncharacterized protein</fullName>
    </submittedName>
</protein>
<sequence>MTLNHSKTWPINTFAVVQLRVDSEGHIYSALSNQNVAVGDTRLESGTHLDNGTAPDSHSMHSERENPRQFHEEFTPTRCNANSLNESMKNHVSDTQENKMGHPDDVVKSSRKEYGAVLPLSRKHLEMFAKISPPPPQFRTTVRTDTVSTILDQEMEFDYEPSQEGEKYNIRQVDISQVENFHVLALARIEETSSEGECRIGRRPSIRVDNWDYIYTEKSNNGDVNPGHVRCPIHRYGSEGHHSNLRRDSSEPDLPLDARKSATLRRHYYPEGGWGWVVVVCSVLVHVLNHGVQLSSSQLILPGVEKFKVEPVHFA</sequence>
<comment type="caution">
    <text evidence="2">The sequence shown here is derived from an EMBL/GenBank/DDBJ whole genome shotgun (WGS) entry which is preliminary data.</text>
</comment>
<feature type="region of interest" description="Disordered" evidence="1">
    <location>
        <begin position="44"/>
        <end position="73"/>
    </location>
</feature>
<name>A0ABD2NER4_9CUCU</name>
<dbReference type="EMBL" id="JABFTP020000103">
    <property type="protein sequence ID" value="KAL3277094.1"/>
    <property type="molecule type" value="Genomic_DNA"/>
</dbReference>